<reference evidence="1 2" key="1">
    <citation type="submission" date="2016-12" db="EMBL/GenBank/DDBJ databases">
        <title>Trade-off between light-utilization and light-protection in marine flavobacteria.</title>
        <authorList>
            <person name="Kumagai Y."/>
            <person name="Yoshizawa S."/>
            <person name="Kogure K."/>
            <person name="Iwasaki W."/>
        </authorList>
    </citation>
    <scope>NUCLEOTIDE SEQUENCE [LARGE SCALE GENOMIC DNA]</scope>
    <source>
        <strain evidence="1 2">KCTC 22729</strain>
    </source>
</reference>
<evidence type="ECO:0000313" key="2">
    <source>
        <dbReference type="Proteomes" id="UP000237608"/>
    </source>
</evidence>
<gene>
    <name evidence="1" type="ORF">BTO13_08090</name>
</gene>
<dbReference type="AlphaFoldDB" id="A0A2S7WC56"/>
<keyword evidence="2" id="KW-1185">Reference proteome</keyword>
<protein>
    <submittedName>
        <fullName evidence="1">Uncharacterized protein</fullName>
    </submittedName>
</protein>
<evidence type="ECO:0000313" key="1">
    <source>
        <dbReference type="EMBL" id="PQJ75208.1"/>
    </source>
</evidence>
<dbReference type="Proteomes" id="UP000237608">
    <property type="component" value="Unassembled WGS sequence"/>
</dbReference>
<accession>A0A2S7WC56</accession>
<sequence length="298" mass="32808">MKYTFLLLTFLLIKNTSYCQLKIGAIDSNSSAALEISSTEKGFLPPRMSNVQRDNISRPPDGLIIWCNNCGRNGELQVFNGTAWTNLAGGLTSIAQILCSSEFTTIVDIRNPFTGKTWMDRNLGASRRATNKSDQEAYGDLYQWGRRSDGHQCRTSTTTTVISSTAQPDHGNFIISITENNWLNTSNTDLWQGENGINNPCPTGYRLPTEAEWQSELESWSAQTIDGAFNMIALPAASRRNGGNGEVYANLNGYYWSSTITSDSNIGTSRALDVFLNGAGIQNIERTSGLSVRCIKNE</sequence>
<dbReference type="OrthoDB" id="9798299at2"/>
<organism evidence="1 2">
    <name type="scientific">Polaribacter gangjinensis</name>
    <dbReference type="NCBI Taxonomy" id="574710"/>
    <lineage>
        <taxon>Bacteria</taxon>
        <taxon>Pseudomonadati</taxon>
        <taxon>Bacteroidota</taxon>
        <taxon>Flavobacteriia</taxon>
        <taxon>Flavobacteriales</taxon>
        <taxon>Flavobacteriaceae</taxon>
    </lineage>
</organism>
<comment type="caution">
    <text evidence="1">The sequence shown here is derived from an EMBL/GenBank/DDBJ whole genome shotgun (WGS) entry which is preliminary data.</text>
</comment>
<name>A0A2S7WC56_9FLAO</name>
<proteinExistence type="predicted"/>
<dbReference type="EMBL" id="MSCL01000001">
    <property type="protein sequence ID" value="PQJ75208.1"/>
    <property type="molecule type" value="Genomic_DNA"/>
</dbReference>
<dbReference type="RefSeq" id="WP_105046349.1">
    <property type="nucleotide sequence ID" value="NZ_CP150662.1"/>
</dbReference>